<reference evidence="2" key="1">
    <citation type="submission" date="2020-08" db="EMBL/GenBank/DDBJ databases">
        <title>Multicomponent nature underlies the extraordinary mechanical properties of spider dragline silk.</title>
        <authorList>
            <person name="Kono N."/>
            <person name="Nakamura H."/>
            <person name="Mori M."/>
            <person name="Yoshida Y."/>
            <person name="Ohtoshi R."/>
            <person name="Malay A.D."/>
            <person name="Moran D.A.P."/>
            <person name="Tomita M."/>
            <person name="Numata K."/>
            <person name="Arakawa K."/>
        </authorList>
    </citation>
    <scope>NUCLEOTIDE SEQUENCE</scope>
</reference>
<feature type="region of interest" description="Disordered" evidence="1">
    <location>
        <begin position="56"/>
        <end position="86"/>
    </location>
</feature>
<organism evidence="2 3">
    <name type="scientific">Trichonephila inaurata madagascariensis</name>
    <dbReference type="NCBI Taxonomy" id="2747483"/>
    <lineage>
        <taxon>Eukaryota</taxon>
        <taxon>Metazoa</taxon>
        <taxon>Ecdysozoa</taxon>
        <taxon>Arthropoda</taxon>
        <taxon>Chelicerata</taxon>
        <taxon>Arachnida</taxon>
        <taxon>Araneae</taxon>
        <taxon>Araneomorphae</taxon>
        <taxon>Entelegynae</taxon>
        <taxon>Araneoidea</taxon>
        <taxon>Nephilidae</taxon>
        <taxon>Trichonephila</taxon>
        <taxon>Trichonephila inaurata</taxon>
    </lineage>
</organism>
<gene>
    <name evidence="2" type="primary">AVEN_184078_1</name>
    <name evidence="2" type="ORF">TNIN_221541</name>
</gene>
<name>A0A8X6I3M9_9ARAC</name>
<sequence length="867" mass="96995">MFFDHSYNRFSPSDQFMSLNVEESEVVRLRKLMYENILKVEKENLESVHKELSSQKETAIKSSENNNIQKKVTKPSNTQTSLSSKVKTATSKRLKSVLSKQTEVKKVSTVQLPIVNSDHVCKTVPLAPPSQEKELSIFEQKPVSNRDSSTVSNNVVHHLLYEPKKLTIQTLPSITIIGKRPSNENIKIEQIKERDYFIGDCIKTTILPALSKEVKDRISSTNLSQLNEISPSKFENTQVRTYHPKKSVFTQSSIQDEKSTEMKPNRQYLKEMIKEALHEVNHPKETTCEHTTQHDLPSAQKEQNGISPCNDCELDSFIGNASLLEHDATSVITPPPPPTTITTSTVNSNCTQTSNESFHLHHALLDEKNVKHLIHEVISEYQQVSPPKHYSNKETNVAFDVEKADCEVQTSPEKEIISQDITSNIHKEVQTSPISEKPIEILEILEMNRLSDSNNKEGNLEANPDSNENPNHLNPIHQEGASIIPEAVVSPELPSRLETVLNFIYNRFCKETGELSFNIERDPQSNTTSVQTREVSVQVHPASSSTKSTNTSEVGKIDAINQCEIILLEEKNLEKDIKNASVQVTPIAEVILPTQEKVNSSVQCEQPVPILRNSCVQTMEFLATSENSANTSISSTPVSDSIFLDDMLSEGEIPWHLSLFSYADKAAAQSSNNTPGTSDKEKDYSLSEGEIPPKYLQHLNLIRSPSYDSSSDTCTDPPRYPLTLPPWMKRSEGEINPETHQPFSSSGCRCHCRTSSSSLSEGEIRISNSHLSDGEVPSTFLRQRFEIPPTLHPQNFGAISSISPCESRHTPENIYSSGMNSLKKDSFQKENLVHSSMDLSEGELEKSQIPYQSTPCSSFLDAVAEEK</sequence>
<comment type="caution">
    <text evidence="2">The sequence shown here is derived from an EMBL/GenBank/DDBJ whole genome shotgun (WGS) entry which is preliminary data.</text>
</comment>
<feature type="region of interest" description="Disordered" evidence="1">
    <location>
        <begin position="453"/>
        <end position="473"/>
    </location>
</feature>
<evidence type="ECO:0000313" key="3">
    <source>
        <dbReference type="Proteomes" id="UP000886998"/>
    </source>
</evidence>
<dbReference type="Proteomes" id="UP000886998">
    <property type="component" value="Unassembled WGS sequence"/>
</dbReference>
<proteinExistence type="predicted"/>
<dbReference type="OrthoDB" id="6423409at2759"/>
<dbReference type="AlphaFoldDB" id="A0A8X6I3M9"/>
<dbReference type="EMBL" id="BMAV01024005">
    <property type="protein sequence ID" value="GFS29398.1"/>
    <property type="molecule type" value="Genomic_DNA"/>
</dbReference>
<accession>A0A8X6I3M9</accession>
<evidence type="ECO:0000313" key="2">
    <source>
        <dbReference type="EMBL" id="GFS29398.1"/>
    </source>
</evidence>
<keyword evidence="3" id="KW-1185">Reference proteome</keyword>
<evidence type="ECO:0000256" key="1">
    <source>
        <dbReference type="SAM" id="MobiDB-lite"/>
    </source>
</evidence>
<protein>
    <submittedName>
        <fullName evidence="2">Uncharacterized protein</fullName>
    </submittedName>
</protein>